<sequence length="381" mass="44316">MSGYILCQVKRAKLPYYIENISTNIYSIEELCFYFYHNIYLLDSTILNEELCFWIRDQLGLKKLADNLYKHLDDDDMKVGDFILPVFKEINYLSLEEFRKLNQQIQQLAKEPEVLRQKRKGDYLMEHGKYVNAIKVYQKALRQETEDEAAVTDTRKPETVAAEKAETVQEAETTEASTEIKTEEAAETESPVAITIDMVEDPEERAETENVEESEKPEEDTSETDATSLQEEKQEEVAADPELPHQEILLGKQFIGEIYHNMGCAYARLFQMEEAIRCFEIAYGKLHTMGAVKSLLYAVYMEHGVDAFVEKAKELEVDEERQEEIYVEVEEAVEDLYDTPEGQEYKKLLEEKQQGREEDYQQGMKQLLEQLTAEYHKSTGY</sequence>
<keyword evidence="3" id="KW-1185">Reference proteome</keyword>
<reference evidence="2 3" key="1">
    <citation type="submission" date="2019-01" db="EMBL/GenBank/DDBJ databases">
        <title>Blautia sp. nov. KGMB01111 isolated human feces.</title>
        <authorList>
            <person name="Park J.-E."/>
            <person name="Kim J.-S."/>
            <person name="Park S.-H."/>
        </authorList>
    </citation>
    <scope>NUCLEOTIDE SEQUENCE [LARGE SCALE GENOMIC DNA]</scope>
    <source>
        <strain evidence="2 3">KGMB01111</strain>
    </source>
</reference>
<evidence type="ECO:0000256" key="1">
    <source>
        <dbReference type="SAM" id="MobiDB-lite"/>
    </source>
</evidence>
<evidence type="ECO:0000313" key="2">
    <source>
        <dbReference type="EMBL" id="RXS74630.1"/>
    </source>
</evidence>
<gene>
    <name evidence="2" type="ORF">ETP43_05020</name>
</gene>
<comment type="caution">
    <text evidence="2">The sequence shown here is derived from an EMBL/GenBank/DDBJ whole genome shotgun (WGS) entry which is preliminary data.</text>
</comment>
<dbReference type="SUPFAM" id="SSF48452">
    <property type="entry name" value="TPR-like"/>
    <property type="match status" value="1"/>
</dbReference>
<dbReference type="RefSeq" id="WP_129257243.1">
    <property type="nucleotide sequence ID" value="NZ_SDKC01000001.1"/>
</dbReference>
<dbReference type="EMBL" id="SDKC01000001">
    <property type="protein sequence ID" value="RXS74630.1"/>
    <property type="molecule type" value="Genomic_DNA"/>
</dbReference>
<evidence type="ECO:0000313" key="3">
    <source>
        <dbReference type="Proteomes" id="UP000290106"/>
    </source>
</evidence>
<dbReference type="OrthoDB" id="1895216at2"/>
<dbReference type="Proteomes" id="UP000290106">
    <property type="component" value="Unassembled WGS sequence"/>
</dbReference>
<dbReference type="SMART" id="SM00028">
    <property type="entry name" value="TPR"/>
    <property type="match status" value="2"/>
</dbReference>
<feature type="region of interest" description="Disordered" evidence="1">
    <location>
        <begin position="146"/>
        <end position="244"/>
    </location>
</feature>
<protein>
    <recommendedName>
        <fullName evidence="4">Tetratricopeptide repeat protein</fullName>
    </recommendedName>
</protein>
<evidence type="ECO:0008006" key="4">
    <source>
        <dbReference type="Google" id="ProtNLM"/>
    </source>
</evidence>
<dbReference type="InterPro" id="IPR011990">
    <property type="entry name" value="TPR-like_helical_dom_sf"/>
</dbReference>
<feature type="compositionally biased region" description="Basic and acidic residues" evidence="1">
    <location>
        <begin position="153"/>
        <end position="167"/>
    </location>
</feature>
<organism evidence="2 3">
    <name type="scientific">Blautia faecicola</name>
    <dbReference type="NCBI Taxonomy" id="2509240"/>
    <lineage>
        <taxon>Bacteria</taxon>
        <taxon>Bacillati</taxon>
        <taxon>Bacillota</taxon>
        <taxon>Clostridia</taxon>
        <taxon>Lachnospirales</taxon>
        <taxon>Lachnospiraceae</taxon>
        <taxon>Blautia</taxon>
    </lineage>
</organism>
<proteinExistence type="predicted"/>
<feature type="compositionally biased region" description="Low complexity" evidence="1">
    <location>
        <begin position="168"/>
        <end position="177"/>
    </location>
</feature>
<dbReference type="AlphaFoldDB" id="A0A4Q1RG70"/>
<name>A0A4Q1RG70_9FIRM</name>
<dbReference type="InterPro" id="IPR019734">
    <property type="entry name" value="TPR_rpt"/>
</dbReference>
<feature type="compositionally biased region" description="Acidic residues" evidence="1">
    <location>
        <begin position="198"/>
        <end position="223"/>
    </location>
</feature>
<accession>A0A4Q1RG70</accession>
<dbReference type="Gene3D" id="1.25.40.10">
    <property type="entry name" value="Tetratricopeptide repeat domain"/>
    <property type="match status" value="1"/>
</dbReference>